<dbReference type="SUPFAM" id="SSF50331">
    <property type="entry name" value="MOP-like"/>
    <property type="match status" value="1"/>
</dbReference>
<dbReference type="InterPro" id="IPR040582">
    <property type="entry name" value="OB_MalK-like"/>
</dbReference>
<dbReference type="PROSITE" id="PS00211">
    <property type="entry name" value="ABC_TRANSPORTER_1"/>
    <property type="match status" value="1"/>
</dbReference>
<dbReference type="CDD" id="cd03301">
    <property type="entry name" value="ABC_MalK_N"/>
    <property type="match status" value="1"/>
</dbReference>
<accession>A0A5D3K9T3</accession>
<evidence type="ECO:0000256" key="2">
    <source>
        <dbReference type="ARBA" id="ARBA00005417"/>
    </source>
</evidence>
<dbReference type="Gene3D" id="3.40.50.300">
    <property type="entry name" value="P-loop containing nucleotide triphosphate hydrolases"/>
    <property type="match status" value="1"/>
</dbReference>
<dbReference type="InterPro" id="IPR047641">
    <property type="entry name" value="ABC_transpr_MalK/UgpC-like"/>
</dbReference>
<comment type="caution">
    <text evidence="8">The sequence shown here is derived from an EMBL/GenBank/DDBJ whole genome shotgun (WGS) entry which is preliminary data.</text>
</comment>
<dbReference type="Gene3D" id="2.40.50.100">
    <property type="match status" value="1"/>
</dbReference>
<dbReference type="Proteomes" id="UP000324758">
    <property type="component" value="Unassembled WGS sequence"/>
</dbReference>
<evidence type="ECO:0000256" key="5">
    <source>
        <dbReference type="ARBA" id="ARBA00022840"/>
    </source>
</evidence>
<gene>
    <name evidence="8" type="ORF">FXB40_45055</name>
</gene>
<evidence type="ECO:0000256" key="6">
    <source>
        <dbReference type="ARBA" id="ARBA00024722"/>
    </source>
</evidence>
<keyword evidence="5 8" id="KW-0067">ATP-binding</keyword>
<comment type="function">
    <text evidence="6">Involved in beta-(1--&gt;2)glucan export. Transmembrane domains (TMD) form a pore in the inner membrane and the ATP-binding domain (NBD) is responsible for energy generation.</text>
</comment>
<reference evidence="8 9" key="1">
    <citation type="submission" date="2019-08" db="EMBL/GenBank/DDBJ databases">
        <title>Bradyrhizobium hipponensis sp. nov., a rhizobium isolated from a Lupinus angustifolius root nodule in Tunisia.</title>
        <authorList>
            <person name="Off K."/>
            <person name="Rejili M."/>
            <person name="Mars M."/>
            <person name="Brachmann A."/>
            <person name="Marin M."/>
        </authorList>
    </citation>
    <scope>NUCLEOTIDE SEQUENCE [LARGE SCALE GENOMIC DNA]</scope>
    <source>
        <strain evidence="8 9">CTAW71</strain>
    </source>
</reference>
<feature type="domain" description="ABC transporter" evidence="7">
    <location>
        <begin position="4"/>
        <end position="234"/>
    </location>
</feature>
<keyword evidence="3" id="KW-0813">Transport</keyword>
<dbReference type="InterPro" id="IPR015855">
    <property type="entry name" value="ABC_transpr_MalK-like"/>
</dbReference>
<organism evidence="8 9">
    <name type="scientific">Bradyrhizobium rifense</name>
    <dbReference type="NCBI Taxonomy" id="515499"/>
    <lineage>
        <taxon>Bacteria</taxon>
        <taxon>Pseudomonadati</taxon>
        <taxon>Pseudomonadota</taxon>
        <taxon>Alphaproteobacteria</taxon>
        <taxon>Hyphomicrobiales</taxon>
        <taxon>Nitrobacteraceae</taxon>
        <taxon>Bradyrhizobium</taxon>
    </lineage>
</organism>
<dbReference type="EMBL" id="VSSS01000092">
    <property type="protein sequence ID" value="TYL84458.1"/>
    <property type="molecule type" value="Genomic_DNA"/>
</dbReference>
<dbReference type="FunFam" id="3.40.50.300:FF:000042">
    <property type="entry name" value="Maltose/maltodextrin ABC transporter, ATP-binding protein"/>
    <property type="match status" value="1"/>
</dbReference>
<dbReference type="InterPro" id="IPR017871">
    <property type="entry name" value="ABC_transporter-like_CS"/>
</dbReference>
<evidence type="ECO:0000256" key="4">
    <source>
        <dbReference type="ARBA" id="ARBA00022741"/>
    </source>
</evidence>
<dbReference type="PANTHER" id="PTHR43875:SF1">
    <property type="entry name" value="OSMOPROTECTIVE COMPOUNDS UPTAKE ATP-BINDING PROTEIN GGTA"/>
    <property type="match status" value="1"/>
</dbReference>
<evidence type="ECO:0000313" key="8">
    <source>
        <dbReference type="EMBL" id="TYL84458.1"/>
    </source>
</evidence>
<dbReference type="InterPro" id="IPR012340">
    <property type="entry name" value="NA-bd_OB-fold"/>
</dbReference>
<evidence type="ECO:0000256" key="3">
    <source>
        <dbReference type="ARBA" id="ARBA00022448"/>
    </source>
</evidence>
<keyword evidence="4" id="KW-0547">Nucleotide-binding</keyword>
<dbReference type="SMART" id="SM00382">
    <property type="entry name" value="AAA"/>
    <property type="match status" value="1"/>
</dbReference>
<dbReference type="InterPro" id="IPR003593">
    <property type="entry name" value="AAA+_ATPase"/>
</dbReference>
<keyword evidence="9" id="KW-1185">Reference proteome</keyword>
<evidence type="ECO:0000256" key="1">
    <source>
        <dbReference type="ARBA" id="ARBA00004417"/>
    </source>
</evidence>
<dbReference type="Pfam" id="PF17912">
    <property type="entry name" value="OB_MalK"/>
    <property type="match status" value="1"/>
</dbReference>
<protein>
    <submittedName>
        <fullName evidence="8">ABC transporter ATP-binding protein</fullName>
    </submittedName>
</protein>
<evidence type="ECO:0000259" key="7">
    <source>
        <dbReference type="PROSITE" id="PS50893"/>
    </source>
</evidence>
<dbReference type="InterPro" id="IPR008995">
    <property type="entry name" value="Mo/tungstate-bd_C_term_dom"/>
</dbReference>
<comment type="similarity">
    <text evidence="2">Belongs to the ABC transporter superfamily.</text>
</comment>
<dbReference type="Pfam" id="PF00005">
    <property type="entry name" value="ABC_tran"/>
    <property type="match status" value="1"/>
</dbReference>
<dbReference type="RefSeq" id="WP_148778682.1">
    <property type="nucleotide sequence ID" value="NZ_VSSS01000092.1"/>
</dbReference>
<dbReference type="InterPro" id="IPR003439">
    <property type="entry name" value="ABC_transporter-like_ATP-bd"/>
</dbReference>
<dbReference type="OrthoDB" id="9790614at2"/>
<proteinExistence type="inferred from homology"/>
<dbReference type="GO" id="GO:0016887">
    <property type="term" value="F:ATP hydrolysis activity"/>
    <property type="evidence" value="ECO:0007669"/>
    <property type="project" value="InterPro"/>
</dbReference>
<comment type="subcellular location">
    <subcellularLocation>
        <location evidence="1">Cell inner membrane</location>
        <topology evidence="1">Peripheral membrane protein</topology>
    </subcellularLocation>
</comment>
<name>A0A5D3K9T3_9BRAD</name>
<dbReference type="AlphaFoldDB" id="A0A5D3K9T3"/>
<dbReference type="GO" id="GO:0008643">
    <property type="term" value="P:carbohydrate transport"/>
    <property type="evidence" value="ECO:0007669"/>
    <property type="project" value="InterPro"/>
</dbReference>
<dbReference type="PANTHER" id="PTHR43875">
    <property type="entry name" value="MALTODEXTRIN IMPORT ATP-BINDING PROTEIN MSMX"/>
    <property type="match status" value="1"/>
</dbReference>
<sequence length="370" mass="40860">MAQVSLTNIVKRYGAHVVVPNLDLEIADGEFVVLVGPSGCGKTTTLQMIAGLESISGGTLRIGGRDVTHLPAKDRDIAMVFQSYALFPHMTVRDNVNFGLRIRRTPAQKMEHIVADVAERLQIAAYLDRLPRALSGGQRQRVALARALVRRPGVFLMDEPLSNLDAKLRVEARSFLSKMHHELGITTVYVTHDQSEAMTMGTRIVVMKDGIIQQAAPPLEVYRRPANKFVAGFIGSPSMNFLEFVFDGAALVRANTAVRLELPEAQRCMLRAAGQSRITLGVRPEHLILQPREVSESGTIGFQIDVCQHLGNETLLDLAEGAFRAIARVHPEEDASEGERRQFRIDMERAHFFHVDTGENLSLAPQRNGG</sequence>
<evidence type="ECO:0000313" key="9">
    <source>
        <dbReference type="Proteomes" id="UP000324758"/>
    </source>
</evidence>
<dbReference type="PROSITE" id="PS50893">
    <property type="entry name" value="ABC_TRANSPORTER_2"/>
    <property type="match status" value="1"/>
</dbReference>
<dbReference type="GO" id="GO:0005524">
    <property type="term" value="F:ATP binding"/>
    <property type="evidence" value="ECO:0007669"/>
    <property type="project" value="UniProtKB-KW"/>
</dbReference>
<dbReference type="GO" id="GO:0140359">
    <property type="term" value="F:ABC-type transporter activity"/>
    <property type="evidence" value="ECO:0007669"/>
    <property type="project" value="InterPro"/>
</dbReference>
<dbReference type="SUPFAM" id="SSF52540">
    <property type="entry name" value="P-loop containing nucleoside triphosphate hydrolases"/>
    <property type="match status" value="1"/>
</dbReference>
<dbReference type="Gene3D" id="2.40.50.140">
    <property type="entry name" value="Nucleic acid-binding proteins"/>
    <property type="match status" value="1"/>
</dbReference>
<dbReference type="GO" id="GO:0055052">
    <property type="term" value="C:ATP-binding cassette (ABC) transporter complex, substrate-binding subunit-containing"/>
    <property type="evidence" value="ECO:0007669"/>
    <property type="project" value="TreeGrafter"/>
</dbReference>
<dbReference type="InterPro" id="IPR027417">
    <property type="entry name" value="P-loop_NTPase"/>
</dbReference>